<evidence type="ECO:0000256" key="10">
    <source>
        <dbReference type="SAM" id="Phobius"/>
    </source>
</evidence>
<dbReference type="EMBL" id="CAJPDS010000051">
    <property type="protein sequence ID" value="CAF9929334.1"/>
    <property type="molecule type" value="Genomic_DNA"/>
</dbReference>
<reference evidence="13" key="1">
    <citation type="submission" date="2021-03" db="EMBL/GenBank/DDBJ databases">
        <authorList>
            <person name="Tagirdzhanova G."/>
        </authorList>
    </citation>
    <scope>NUCLEOTIDE SEQUENCE</scope>
</reference>
<dbReference type="Proteomes" id="UP000664521">
    <property type="component" value="Unassembled WGS sequence"/>
</dbReference>
<dbReference type="InterPro" id="IPR001841">
    <property type="entry name" value="Znf_RING"/>
</dbReference>
<dbReference type="GO" id="GO:0008270">
    <property type="term" value="F:zinc ion binding"/>
    <property type="evidence" value="ECO:0007669"/>
    <property type="project" value="UniProtKB-KW"/>
</dbReference>
<evidence type="ECO:0000313" key="14">
    <source>
        <dbReference type="Proteomes" id="UP000664521"/>
    </source>
</evidence>
<keyword evidence="3" id="KW-0479">Metal-binding</keyword>
<feature type="compositionally biased region" description="Polar residues" evidence="9">
    <location>
        <begin position="18"/>
        <end position="33"/>
    </location>
</feature>
<dbReference type="PROSITE" id="PS50089">
    <property type="entry name" value="ZF_RING_2"/>
    <property type="match status" value="1"/>
</dbReference>
<dbReference type="PANTHER" id="PTHR46283">
    <property type="entry name" value="E3 UBIQUITIN-PROTEIN LIGASE MARCH5"/>
    <property type="match status" value="1"/>
</dbReference>
<keyword evidence="4 8" id="KW-0863">Zinc-finger</keyword>
<feature type="domain" description="RING-CH-type" evidence="12">
    <location>
        <begin position="67"/>
        <end position="137"/>
    </location>
</feature>
<evidence type="ECO:0000256" key="6">
    <source>
        <dbReference type="ARBA" id="ARBA00022989"/>
    </source>
</evidence>
<dbReference type="PROSITE" id="PS51292">
    <property type="entry name" value="ZF_RING_CH"/>
    <property type="match status" value="1"/>
</dbReference>
<evidence type="ECO:0008006" key="15">
    <source>
        <dbReference type="Google" id="ProtNLM"/>
    </source>
</evidence>
<protein>
    <recommendedName>
        <fullName evidence="15">RING-CH-type domain-containing protein</fullName>
    </recommendedName>
</protein>
<keyword evidence="14" id="KW-1185">Reference proteome</keyword>
<dbReference type="SUPFAM" id="SSF57850">
    <property type="entry name" value="RING/U-box"/>
    <property type="match status" value="1"/>
</dbReference>
<organism evidence="13 14">
    <name type="scientific">Heterodermia speciosa</name>
    <dbReference type="NCBI Taxonomy" id="116794"/>
    <lineage>
        <taxon>Eukaryota</taxon>
        <taxon>Fungi</taxon>
        <taxon>Dikarya</taxon>
        <taxon>Ascomycota</taxon>
        <taxon>Pezizomycotina</taxon>
        <taxon>Lecanoromycetes</taxon>
        <taxon>OSLEUM clade</taxon>
        <taxon>Lecanoromycetidae</taxon>
        <taxon>Caliciales</taxon>
        <taxon>Physciaceae</taxon>
        <taxon>Heterodermia</taxon>
    </lineage>
</organism>
<feature type="compositionally biased region" description="Polar residues" evidence="9">
    <location>
        <begin position="43"/>
        <end position="70"/>
    </location>
</feature>
<feature type="region of interest" description="Disordered" evidence="9">
    <location>
        <begin position="353"/>
        <end position="384"/>
    </location>
</feature>
<keyword evidence="7 10" id="KW-0472">Membrane</keyword>
<dbReference type="Pfam" id="PF12906">
    <property type="entry name" value="RINGv"/>
    <property type="match status" value="1"/>
</dbReference>
<evidence type="ECO:0000256" key="2">
    <source>
        <dbReference type="ARBA" id="ARBA00022692"/>
    </source>
</evidence>
<feature type="compositionally biased region" description="Low complexity" evidence="9">
    <location>
        <begin position="369"/>
        <end position="384"/>
    </location>
</feature>
<proteinExistence type="predicted"/>
<feature type="region of interest" description="Disordered" evidence="9">
    <location>
        <begin position="292"/>
        <end position="314"/>
    </location>
</feature>
<dbReference type="InterPro" id="IPR013083">
    <property type="entry name" value="Znf_RING/FYVE/PHD"/>
</dbReference>
<dbReference type="GO" id="GO:0016020">
    <property type="term" value="C:membrane"/>
    <property type="evidence" value="ECO:0007669"/>
    <property type="project" value="UniProtKB-SubCell"/>
</dbReference>
<dbReference type="Gene3D" id="3.30.40.10">
    <property type="entry name" value="Zinc/RING finger domain, C3HC4 (zinc finger)"/>
    <property type="match status" value="1"/>
</dbReference>
<evidence type="ECO:0000259" key="11">
    <source>
        <dbReference type="PROSITE" id="PS50089"/>
    </source>
</evidence>
<comment type="subcellular location">
    <subcellularLocation>
        <location evidence="1">Membrane</location>
        <topology evidence="1">Multi-pass membrane protein</topology>
    </subcellularLocation>
</comment>
<name>A0A8H3IW72_9LECA</name>
<dbReference type="InterPro" id="IPR011016">
    <property type="entry name" value="Znf_RING-CH"/>
</dbReference>
<evidence type="ECO:0000256" key="9">
    <source>
        <dbReference type="SAM" id="MobiDB-lite"/>
    </source>
</evidence>
<dbReference type="OrthoDB" id="5817083at2759"/>
<feature type="region of interest" description="Disordered" evidence="9">
    <location>
        <begin position="1"/>
        <end position="70"/>
    </location>
</feature>
<evidence type="ECO:0000256" key="8">
    <source>
        <dbReference type="PROSITE-ProRule" id="PRU00175"/>
    </source>
</evidence>
<dbReference type="AlphaFoldDB" id="A0A8H3IW72"/>
<evidence type="ECO:0000256" key="3">
    <source>
        <dbReference type="ARBA" id="ARBA00022723"/>
    </source>
</evidence>
<evidence type="ECO:0000256" key="7">
    <source>
        <dbReference type="ARBA" id="ARBA00023136"/>
    </source>
</evidence>
<sequence length="504" mass="56076">MPSSRSSQPQTPSARQSNVQQSLERRTSQSATSEDSETVMIDTPSSLETSSYQSNRDAPGTPQAQPSSSQEPRKCWICFSDETEDTPTSSEWISPCPCALQAHQTCLLDWIADLESPKRKKAKKIRCPQCKSHIKVLQPHSLSIEIVRAISRITGRLVWPAAGCAVGTMVTAGLFMHGAHTASILMDRHEYQRFMFPRSGRLPLSRALGIPLIPILLILSRTSAGDSILPFLPLLYITSSKVQFQGGLAVRGTPDLWICSLPVLRSVYFAAYRKWALPRERAWLQEIEPRAADNAEENGAQEQENAEGGGGGPLDMDFELGVQIEVDAIDDGIGHHHLHHIHDHDLQPNIQHQEAVNPAPPNNNRDADNQNGNPQNGPRAQPQRPRPIIQNFVFAIPDLVRVSLGALALPLVSYYMGQLIKATLPKSWVASPTWNRSSKGILQSQTGRTVVGGCLFIVLKDSLFLYSKYSMAQNHKKRKVLNYSEIRKPWWKKNVDELMERRGG</sequence>
<evidence type="ECO:0000256" key="1">
    <source>
        <dbReference type="ARBA" id="ARBA00004141"/>
    </source>
</evidence>
<keyword evidence="6 10" id="KW-1133">Transmembrane helix</keyword>
<feature type="domain" description="RING-type" evidence="11">
    <location>
        <begin position="75"/>
        <end position="131"/>
    </location>
</feature>
<feature type="transmembrane region" description="Helical" evidence="10">
    <location>
        <begin position="157"/>
        <end position="180"/>
    </location>
</feature>
<comment type="caution">
    <text evidence="13">The sequence shown here is derived from an EMBL/GenBank/DDBJ whole genome shotgun (WGS) entry which is preliminary data.</text>
</comment>
<feature type="compositionally biased region" description="Low complexity" evidence="9">
    <location>
        <begin position="1"/>
        <end position="17"/>
    </location>
</feature>
<evidence type="ECO:0000313" key="13">
    <source>
        <dbReference type="EMBL" id="CAF9929334.1"/>
    </source>
</evidence>
<accession>A0A8H3IW72</accession>
<evidence type="ECO:0000256" key="4">
    <source>
        <dbReference type="ARBA" id="ARBA00022771"/>
    </source>
</evidence>
<keyword evidence="2 10" id="KW-0812">Transmembrane</keyword>
<gene>
    <name evidence="13" type="ORF">HETSPECPRED_007346</name>
</gene>
<evidence type="ECO:0000256" key="5">
    <source>
        <dbReference type="ARBA" id="ARBA00022833"/>
    </source>
</evidence>
<keyword evidence="5" id="KW-0862">Zinc</keyword>
<evidence type="ECO:0000259" key="12">
    <source>
        <dbReference type="PROSITE" id="PS51292"/>
    </source>
</evidence>